<evidence type="ECO:0000313" key="8">
    <source>
        <dbReference type="EMBL" id="SFE96831.1"/>
    </source>
</evidence>
<feature type="transmembrane region" description="Helical" evidence="7">
    <location>
        <begin position="84"/>
        <end position="107"/>
    </location>
</feature>
<evidence type="ECO:0000256" key="5">
    <source>
        <dbReference type="ARBA" id="ARBA00023136"/>
    </source>
</evidence>
<organism evidence="8 9">
    <name type="scientific">Paracidovorax wautersii</name>
    <dbReference type="NCBI Taxonomy" id="1177982"/>
    <lineage>
        <taxon>Bacteria</taxon>
        <taxon>Pseudomonadati</taxon>
        <taxon>Pseudomonadota</taxon>
        <taxon>Betaproteobacteria</taxon>
        <taxon>Burkholderiales</taxon>
        <taxon>Comamonadaceae</taxon>
        <taxon>Paracidovorax</taxon>
    </lineage>
</organism>
<feature type="transmembrane region" description="Helical" evidence="7">
    <location>
        <begin position="42"/>
        <end position="64"/>
    </location>
</feature>
<name>A0A1I2EWZ0_9BURK</name>
<dbReference type="InterPro" id="IPR022369">
    <property type="entry name" value="Integral_membrane_TerC_rswitch"/>
</dbReference>
<sequence>MVETIGTPLMWAGFGLFVVIAIAIDLLVMERQGAHKVTMKEALKWSVLWFSLAFVFVGLLWWYLDGSQGREVANTVSMQFITGYLVEKSLSVDNIFVFLMIFSYFAVPAEYQKRALIIGIIGAIVLRTVLILAGAWLLATFHWLLYVFGAFLVITGVKMWIAAGQEPDISTNPVLKFLRKRIRMSDHFDGEKMTTMVDGVKRFTPLFVVLIMIGVTDVIFAVDSIPAIFAITSDPFIVLTANIFAILGLRALYFLLADLADRFHLLAYGLAMVLVFIGAKMLLIDLYKIPIGYALLVTGALIAGSIVASLWTSRGKDGGGEGGNGTPPALPGKGA</sequence>
<dbReference type="EMBL" id="FONX01000008">
    <property type="protein sequence ID" value="SFE96831.1"/>
    <property type="molecule type" value="Genomic_DNA"/>
</dbReference>
<keyword evidence="3 7" id="KW-0812">Transmembrane</keyword>
<evidence type="ECO:0000256" key="6">
    <source>
        <dbReference type="SAM" id="MobiDB-lite"/>
    </source>
</evidence>
<reference evidence="9" key="1">
    <citation type="submission" date="2016-10" db="EMBL/GenBank/DDBJ databases">
        <authorList>
            <person name="Varghese N."/>
            <person name="Submissions S."/>
        </authorList>
    </citation>
    <scope>NUCLEOTIDE SEQUENCE [LARGE SCALE GENOMIC DNA]</scope>
    <source>
        <strain evidence="9">DSM 27981</strain>
    </source>
</reference>
<dbReference type="NCBIfam" id="TIGR03718">
    <property type="entry name" value="R_switched_Alx"/>
    <property type="match status" value="1"/>
</dbReference>
<dbReference type="Proteomes" id="UP000199119">
    <property type="component" value="Unassembled WGS sequence"/>
</dbReference>
<feature type="transmembrane region" description="Helical" evidence="7">
    <location>
        <begin position="12"/>
        <end position="30"/>
    </location>
</feature>
<dbReference type="PANTHER" id="PTHR30238">
    <property type="entry name" value="MEMBRANE BOUND PREDICTED REDOX MODULATOR"/>
    <property type="match status" value="1"/>
</dbReference>
<evidence type="ECO:0000256" key="4">
    <source>
        <dbReference type="ARBA" id="ARBA00022989"/>
    </source>
</evidence>
<feature type="transmembrane region" description="Helical" evidence="7">
    <location>
        <begin position="116"/>
        <end position="137"/>
    </location>
</feature>
<feature type="transmembrane region" description="Helical" evidence="7">
    <location>
        <begin position="263"/>
        <end position="284"/>
    </location>
</feature>
<dbReference type="Pfam" id="PF03741">
    <property type="entry name" value="TerC"/>
    <property type="match status" value="1"/>
</dbReference>
<keyword evidence="5 7" id="KW-0472">Membrane</keyword>
<feature type="transmembrane region" description="Helical" evidence="7">
    <location>
        <begin position="236"/>
        <end position="256"/>
    </location>
</feature>
<evidence type="ECO:0000256" key="7">
    <source>
        <dbReference type="SAM" id="Phobius"/>
    </source>
</evidence>
<proteinExistence type="inferred from homology"/>
<dbReference type="RefSeq" id="WP_092939972.1">
    <property type="nucleotide sequence ID" value="NZ_FONX01000008.1"/>
</dbReference>
<comment type="subcellular location">
    <subcellularLocation>
        <location evidence="1">Membrane</location>
        <topology evidence="1">Multi-pass membrane protein</topology>
    </subcellularLocation>
</comment>
<dbReference type="InterPro" id="IPR005496">
    <property type="entry name" value="Integral_membrane_TerC"/>
</dbReference>
<dbReference type="OrthoDB" id="9783692at2"/>
<feature type="transmembrane region" description="Helical" evidence="7">
    <location>
        <begin position="290"/>
        <end position="311"/>
    </location>
</feature>
<protein>
    <submittedName>
        <fullName evidence="8">Tellurite resistance protein TerC</fullName>
    </submittedName>
</protein>
<comment type="similarity">
    <text evidence="2">Belongs to the TerC family.</text>
</comment>
<evidence type="ECO:0000313" key="9">
    <source>
        <dbReference type="Proteomes" id="UP000199119"/>
    </source>
</evidence>
<dbReference type="PANTHER" id="PTHR30238:SF0">
    <property type="entry name" value="THYLAKOID MEMBRANE PROTEIN TERC, CHLOROPLASTIC"/>
    <property type="match status" value="1"/>
</dbReference>
<feature type="region of interest" description="Disordered" evidence="6">
    <location>
        <begin position="316"/>
        <end position="335"/>
    </location>
</feature>
<dbReference type="GO" id="GO:0016020">
    <property type="term" value="C:membrane"/>
    <property type="evidence" value="ECO:0007669"/>
    <property type="project" value="UniProtKB-SubCell"/>
</dbReference>
<evidence type="ECO:0000256" key="3">
    <source>
        <dbReference type="ARBA" id="ARBA00022692"/>
    </source>
</evidence>
<accession>A0A1I2EWZ0</accession>
<dbReference type="STRING" id="1177982.SAMN04489711_108158"/>
<evidence type="ECO:0000256" key="1">
    <source>
        <dbReference type="ARBA" id="ARBA00004141"/>
    </source>
</evidence>
<dbReference type="AlphaFoldDB" id="A0A1I2EWZ0"/>
<keyword evidence="9" id="KW-1185">Reference proteome</keyword>
<feature type="transmembrane region" description="Helical" evidence="7">
    <location>
        <begin position="206"/>
        <end position="230"/>
    </location>
</feature>
<keyword evidence="4 7" id="KW-1133">Transmembrane helix</keyword>
<gene>
    <name evidence="8" type="ORF">SAMN04489711_108158</name>
</gene>
<evidence type="ECO:0000256" key="2">
    <source>
        <dbReference type="ARBA" id="ARBA00007511"/>
    </source>
</evidence>
<feature type="transmembrane region" description="Helical" evidence="7">
    <location>
        <begin position="143"/>
        <end position="161"/>
    </location>
</feature>